<evidence type="ECO:0000313" key="2">
    <source>
        <dbReference type="Proteomes" id="UP001469553"/>
    </source>
</evidence>
<name>A0ABV0YVD0_9TELE</name>
<accession>A0ABV0YVD0</accession>
<organism evidence="1 2">
    <name type="scientific">Ameca splendens</name>
    <dbReference type="NCBI Taxonomy" id="208324"/>
    <lineage>
        <taxon>Eukaryota</taxon>
        <taxon>Metazoa</taxon>
        <taxon>Chordata</taxon>
        <taxon>Craniata</taxon>
        <taxon>Vertebrata</taxon>
        <taxon>Euteleostomi</taxon>
        <taxon>Actinopterygii</taxon>
        <taxon>Neopterygii</taxon>
        <taxon>Teleostei</taxon>
        <taxon>Neoteleostei</taxon>
        <taxon>Acanthomorphata</taxon>
        <taxon>Ovalentaria</taxon>
        <taxon>Atherinomorphae</taxon>
        <taxon>Cyprinodontiformes</taxon>
        <taxon>Goodeidae</taxon>
        <taxon>Ameca</taxon>
    </lineage>
</organism>
<dbReference type="PANTHER" id="PTHR10694:SF17">
    <property type="entry name" value="LYSINE-SPECIFIC DEMETHYLASE 5A"/>
    <property type="match status" value="1"/>
</dbReference>
<sequence length="127" mass="14644">MAVVKLEVKEDSQRRLWAECSKPREAFGFEQAVREYTLQSFGEMADHFKSDYFNMPVHMVPTELVEKEFWRLVSSIEEDVIVEYGADISSKDVGSGFPIKDGKRRLLGDEEVRGPTFLTSIFVKLFN</sequence>
<protein>
    <submittedName>
        <fullName evidence="1">Lysine-specific demethylase 5A</fullName>
    </submittedName>
</protein>
<dbReference type="Gene3D" id="2.60.120.650">
    <property type="entry name" value="Cupin"/>
    <property type="match status" value="1"/>
</dbReference>
<keyword evidence="2" id="KW-1185">Reference proteome</keyword>
<evidence type="ECO:0000313" key="1">
    <source>
        <dbReference type="EMBL" id="MEQ2297833.1"/>
    </source>
</evidence>
<dbReference type="Proteomes" id="UP001469553">
    <property type="component" value="Unassembled WGS sequence"/>
</dbReference>
<proteinExistence type="predicted"/>
<reference evidence="1 2" key="1">
    <citation type="submission" date="2021-06" db="EMBL/GenBank/DDBJ databases">
        <authorList>
            <person name="Palmer J.M."/>
        </authorList>
    </citation>
    <scope>NUCLEOTIDE SEQUENCE [LARGE SCALE GENOMIC DNA]</scope>
    <source>
        <strain evidence="1 2">AS_MEX2019</strain>
        <tissue evidence="1">Muscle</tissue>
    </source>
</reference>
<gene>
    <name evidence="1" type="primary">KDM5A_2</name>
    <name evidence="1" type="ORF">AMECASPLE_038751</name>
</gene>
<comment type="caution">
    <text evidence="1">The sequence shown here is derived from an EMBL/GenBank/DDBJ whole genome shotgun (WGS) entry which is preliminary data.</text>
</comment>
<dbReference type="PANTHER" id="PTHR10694">
    <property type="entry name" value="LYSINE-SPECIFIC DEMETHYLASE"/>
    <property type="match status" value="1"/>
</dbReference>
<dbReference type="EMBL" id="JAHRIP010044998">
    <property type="protein sequence ID" value="MEQ2297833.1"/>
    <property type="molecule type" value="Genomic_DNA"/>
</dbReference>